<dbReference type="PANTHER" id="PTHR34290:SF2">
    <property type="entry name" value="OS04G0668800 PROTEIN"/>
    <property type="match status" value="1"/>
</dbReference>
<dbReference type="PANTHER" id="PTHR34290">
    <property type="entry name" value="SI:CH73-390P7.2"/>
    <property type="match status" value="1"/>
</dbReference>
<dbReference type="RefSeq" id="WP_094993926.1">
    <property type="nucleotide sequence ID" value="NZ_NQKI01000020.1"/>
</dbReference>
<dbReference type="Proteomes" id="UP000215788">
    <property type="component" value="Unassembled WGS sequence"/>
</dbReference>
<sequence>MYKNLQWPLTLFFDGACPLCAQEINVLRARASPQRLVFVDISEATFDAKTLGFTLGQMQSCLHARFSDGAWVTGLDATLWSWRAAGLGMWVTPLSWRFMRPVLSLGYRFFCRVRPHLGWLPHPDGRRRCTDNRCTVSPPAPSDKRPNPPVGK</sequence>
<dbReference type="AlphaFoldDB" id="A0A266N945"/>
<dbReference type="EMBL" id="NQKI01000020">
    <property type="protein sequence ID" value="OZY58959.1"/>
    <property type="molecule type" value="Genomic_DNA"/>
</dbReference>
<comment type="caution">
    <text evidence="2">The sequence shown here is derived from an EMBL/GenBank/DDBJ whole genome shotgun (WGS) entry which is preliminary data.</text>
</comment>
<accession>A0A266N945</accession>
<reference evidence="2 3" key="1">
    <citation type="submission" date="2017-08" db="EMBL/GenBank/DDBJ databases">
        <title>Genomic and metabolic characterisation of spoilage-associated Pseudomonas species.</title>
        <authorList>
            <person name="Stanborough T."/>
            <person name="Fegan N."/>
            <person name="Powell S.M."/>
            <person name="Singh T."/>
            <person name="Tamplin M.L."/>
            <person name="Chandry P.S."/>
        </authorList>
    </citation>
    <scope>NUCLEOTIDE SEQUENCE [LARGE SCALE GENOMIC DNA]</scope>
    <source>
        <strain evidence="2 3">L1802</strain>
    </source>
</reference>
<dbReference type="OrthoDB" id="5294764at2"/>
<organism evidence="2 3">
    <name type="scientific">Pseudomonas lundensis</name>
    <dbReference type="NCBI Taxonomy" id="86185"/>
    <lineage>
        <taxon>Bacteria</taxon>
        <taxon>Pseudomonadati</taxon>
        <taxon>Pseudomonadota</taxon>
        <taxon>Gammaproteobacteria</taxon>
        <taxon>Pseudomonadales</taxon>
        <taxon>Pseudomonadaceae</taxon>
        <taxon>Pseudomonas</taxon>
    </lineage>
</organism>
<feature type="region of interest" description="Disordered" evidence="1">
    <location>
        <begin position="132"/>
        <end position="152"/>
    </location>
</feature>
<dbReference type="Pfam" id="PF04134">
    <property type="entry name" value="DCC1-like"/>
    <property type="match status" value="1"/>
</dbReference>
<dbReference type="InterPro" id="IPR007263">
    <property type="entry name" value="DCC1-like"/>
</dbReference>
<dbReference type="GO" id="GO:0015035">
    <property type="term" value="F:protein-disulfide reductase activity"/>
    <property type="evidence" value="ECO:0007669"/>
    <property type="project" value="InterPro"/>
</dbReference>
<name>A0A266N945_9PSED</name>
<evidence type="ECO:0000256" key="1">
    <source>
        <dbReference type="SAM" id="MobiDB-lite"/>
    </source>
</evidence>
<dbReference type="InterPro" id="IPR044691">
    <property type="entry name" value="DCC1_Trx"/>
</dbReference>
<evidence type="ECO:0000313" key="3">
    <source>
        <dbReference type="Proteomes" id="UP000215788"/>
    </source>
</evidence>
<proteinExistence type="predicted"/>
<gene>
    <name evidence="2" type="ORF">CJF39_13875</name>
</gene>
<protein>
    <submittedName>
        <fullName evidence="2">DUF393 domain-containing protein</fullName>
    </submittedName>
</protein>
<evidence type="ECO:0000313" key="2">
    <source>
        <dbReference type="EMBL" id="OZY58959.1"/>
    </source>
</evidence>